<accession>A0A240EI96</accession>
<proteinExistence type="predicted"/>
<sequence>MRASKVADYSGRTLLILFMVITFSITAIAVLLVVDHEAEKTIAKLQSNSAKTEIQAAKNFMDQFFIATDMHISHLVEEPAIIAAVSGDE</sequence>
<dbReference type="AlphaFoldDB" id="A0A240EI96"/>
<keyword evidence="1" id="KW-0812">Transmembrane</keyword>
<protein>
    <submittedName>
        <fullName evidence="2">Uncharacterized protein</fullName>
    </submittedName>
</protein>
<evidence type="ECO:0000256" key="1">
    <source>
        <dbReference type="SAM" id="Phobius"/>
    </source>
</evidence>
<dbReference type="Proteomes" id="UP000219336">
    <property type="component" value="Unassembled WGS sequence"/>
</dbReference>
<dbReference type="RefSeq" id="WP_096993427.1">
    <property type="nucleotide sequence ID" value="NZ_JBHSII010000011.1"/>
</dbReference>
<gene>
    <name evidence="2" type="ORF">VTH8203_01849</name>
</gene>
<name>A0A240EI96_9VIBR</name>
<evidence type="ECO:0000313" key="3">
    <source>
        <dbReference type="Proteomes" id="UP000219336"/>
    </source>
</evidence>
<reference evidence="3" key="1">
    <citation type="submission" date="2016-06" db="EMBL/GenBank/DDBJ databases">
        <authorList>
            <person name="Rodrigo-Torres L."/>
            <person name="Arahal R.D."/>
            <person name="Lucena T."/>
        </authorList>
    </citation>
    <scope>NUCLEOTIDE SEQUENCE [LARGE SCALE GENOMIC DNA]</scope>
    <source>
        <strain evidence="3">CECT8203</strain>
    </source>
</reference>
<dbReference type="EMBL" id="OANU01000023">
    <property type="protein sequence ID" value="SNX48231.1"/>
    <property type="molecule type" value="Genomic_DNA"/>
</dbReference>
<keyword evidence="1" id="KW-0472">Membrane</keyword>
<keyword evidence="1" id="KW-1133">Transmembrane helix</keyword>
<evidence type="ECO:0000313" key="2">
    <source>
        <dbReference type="EMBL" id="SNX48231.1"/>
    </source>
</evidence>
<feature type="transmembrane region" description="Helical" evidence="1">
    <location>
        <begin position="14"/>
        <end position="34"/>
    </location>
</feature>
<organism evidence="2 3">
    <name type="scientific">Vibrio thalassae</name>
    <dbReference type="NCBI Taxonomy" id="1243014"/>
    <lineage>
        <taxon>Bacteria</taxon>
        <taxon>Pseudomonadati</taxon>
        <taxon>Pseudomonadota</taxon>
        <taxon>Gammaproteobacteria</taxon>
        <taxon>Vibrionales</taxon>
        <taxon>Vibrionaceae</taxon>
        <taxon>Vibrio</taxon>
    </lineage>
</organism>
<keyword evidence="3" id="KW-1185">Reference proteome</keyword>